<comment type="caution">
    <text evidence="2">The sequence shown here is derived from an EMBL/GenBank/DDBJ whole genome shotgun (WGS) entry which is preliminary data.</text>
</comment>
<evidence type="ECO:0000313" key="3">
    <source>
        <dbReference type="Proteomes" id="UP001472677"/>
    </source>
</evidence>
<sequence length="99" mass="11086">MKTKSQLGFPPWKKKTKSQKSPLKRMKNSQAHTYVVSIDNRLFINVTVSDADVVVDSKIREWVHGIQAIYGKKNRRNLIVGLSALSSRPFANGSNSKGT</sequence>
<dbReference type="Proteomes" id="UP001472677">
    <property type="component" value="Unassembled WGS sequence"/>
</dbReference>
<dbReference type="EMBL" id="JBBPBM010000008">
    <property type="protein sequence ID" value="KAK8572323.1"/>
    <property type="molecule type" value="Genomic_DNA"/>
</dbReference>
<gene>
    <name evidence="2" type="ORF">V6N12_028378</name>
</gene>
<feature type="compositionally biased region" description="Basic residues" evidence="1">
    <location>
        <begin position="12"/>
        <end position="27"/>
    </location>
</feature>
<name>A0ABR2F5N5_9ROSI</name>
<organism evidence="2 3">
    <name type="scientific">Hibiscus sabdariffa</name>
    <name type="common">roselle</name>
    <dbReference type="NCBI Taxonomy" id="183260"/>
    <lineage>
        <taxon>Eukaryota</taxon>
        <taxon>Viridiplantae</taxon>
        <taxon>Streptophyta</taxon>
        <taxon>Embryophyta</taxon>
        <taxon>Tracheophyta</taxon>
        <taxon>Spermatophyta</taxon>
        <taxon>Magnoliopsida</taxon>
        <taxon>eudicotyledons</taxon>
        <taxon>Gunneridae</taxon>
        <taxon>Pentapetalae</taxon>
        <taxon>rosids</taxon>
        <taxon>malvids</taxon>
        <taxon>Malvales</taxon>
        <taxon>Malvaceae</taxon>
        <taxon>Malvoideae</taxon>
        <taxon>Hibiscus</taxon>
    </lineage>
</organism>
<proteinExistence type="predicted"/>
<evidence type="ECO:0000313" key="2">
    <source>
        <dbReference type="EMBL" id="KAK8572323.1"/>
    </source>
</evidence>
<feature type="region of interest" description="Disordered" evidence="1">
    <location>
        <begin position="1"/>
        <end position="28"/>
    </location>
</feature>
<evidence type="ECO:0000256" key="1">
    <source>
        <dbReference type="SAM" id="MobiDB-lite"/>
    </source>
</evidence>
<protein>
    <submittedName>
        <fullName evidence="2">Uncharacterized protein</fullName>
    </submittedName>
</protein>
<reference evidence="2 3" key="1">
    <citation type="journal article" date="2024" name="G3 (Bethesda)">
        <title>Genome assembly of Hibiscus sabdariffa L. provides insights into metabolisms of medicinal natural products.</title>
        <authorList>
            <person name="Kim T."/>
        </authorList>
    </citation>
    <scope>NUCLEOTIDE SEQUENCE [LARGE SCALE GENOMIC DNA]</scope>
    <source>
        <strain evidence="2">TK-2024</strain>
        <tissue evidence="2">Old leaves</tissue>
    </source>
</reference>
<accession>A0ABR2F5N5</accession>
<keyword evidence="3" id="KW-1185">Reference proteome</keyword>